<dbReference type="HOGENOM" id="CLU_2491819_0_0_4"/>
<sequence>MIRFQRRETDVGRASRRDKPRIVHKFPCRVWQDYASQQRCAGCARAQAVSLIPVTKTKIKLYQSNFVTFHQTFFDDKISACYGCFH</sequence>
<keyword evidence="2" id="KW-1185">Reference proteome</keyword>
<organism evidence="1 2">
    <name type="scientific">Burkholderia gladioli (strain BSR3)</name>
    <dbReference type="NCBI Taxonomy" id="999541"/>
    <lineage>
        <taxon>Bacteria</taxon>
        <taxon>Pseudomonadati</taxon>
        <taxon>Pseudomonadota</taxon>
        <taxon>Betaproteobacteria</taxon>
        <taxon>Burkholderiales</taxon>
        <taxon>Burkholderiaceae</taxon>
        <taxon>Burkholderia</taxon>
    </lineage>
</organism>
<dbReference type="STRING" id="999541.bgla_2g28990"/>
<evidence type="ECO:0000313" key="2">
    <source>
        <dbReference type="Proteomes" id="UP000008316"/>
    </source>
</evidence>
<protein>
    <submittedName>
        <fullName evidence="1">Uncharacterized protein</fullName>
    </submittedName>
</protein>
<accession>F2LR68</accession>
<evidence type="ECO:0000313" key="1">
    <source>
        <dbReference type="EMBL" id="AEA65314.1"/>
    </source>
</evidence>
<dbReference type="EMBL" id="CP002600">
    <property type="protein sequence ID" value="AEA65314.1"/>
    <property type="molecule type" value="Genomic_DNA"/>
</dbReference>
<dbReference type="KEGG" id="bgd:bgla_2g28990"/>
<gene>
    <name evidence="1" type="ordered locus">bgla_2g28990</name>
</gene>
<proteinExistence type="predicted"/>
<reference evidence="1 2" key="1">
    <citation type="journal article" date="2011" name="J. Bacteriol.">
        <title>Complete genome sequence of Burkholderia gladioli BSR3.</title>
        <authorList>
            <person name="Seo Y.S."/>
            <person name="Lim J."/>
            <person name="Choi B.S."/>
            <person name="Kim H."/>
            <person name="Goo E."/>
            <person name="Lee B."/>
            <person name="Lim J.S."/>
            <person name="Choi I.Y."/>
            <person name="Moon J.S."/>
            <person name="Kim J."/>
            <person name="Hwang I."/>
        </authorList>
    </citation>
    <scope>NUCLEOTIDE SEQUENCE [LARGE SCALE GENOMIC DNA]</scope>
    <source>
        <strain evidence="1 2">BSR3</strain>
    </source>
</reference>
<name>F2LR68_BURGS</name>
<dbReference type="AlphaFoldDB" id="F2LR68"/>
<dbReference type="Proteomes" id="UP000008316">
    <property type="component" value="Chromosome 2"/>
</dbReference>